<comment type="similarity">
    <text evidence="2 12">Belongs to the eukaryotic diacylglycerol kinase family.</text>
</comment>
<keyword evidence="3 12" id="KW-0808">Transferase</keyword>
<dbReference type="Gene3D" id="3.40.50.10330">
    <property type="entry name" value="Probable inorganic polyphosphate/atp-NAD kinase, domain 1"/>
    <property type="match status" value="1"/>
</dbReference>
<feature type="region of interest" description="Disordered" evidence="13">
    <location>
        <begin position="125"/>
        <end position="147"/>
    </location>
</feature>
<evidence type="ECO:0000259" key="14">
    <source>
        <dbReference type="PROSITE" id="PS50081"/>
    </source>
</evidence>
<feature type="domain" description="EF-hand" evidence="16">
    <location>
        <begin position="330"/>
        <end position="365"/>
    </location>
</feature>
<dbReference type="SMART" id="SM00046">
    <property type="entry name" value="DAGKc"/>
    <property type="match status" value="1"/>
</dbReference>
<keyword evidence="5" id="KW-0677">Repeat</keyword>
<dbReference type="InterPro" id="IPR002048">
    <property type="entry name" value="EF_hand_dom"/>
</dbReference>
<dbReference type="FunFam" id="1.10.238.110:FF:000007">
    <property type="entry name" value="Diacylglycerol kinase"/>
    <property type="match status" value="1"/>
</dbReference>
<feature type="domain" description="EF-hand" evidence="16">
    <location>
        <begin position="375"/>
        <end position="410"/>
    </location>
</feature>
<feature type="compositionally biased region" description="Basic and acidic residues" evidence="13">
    <location>
        <begin position="165"/>
        <end position="174"/>
    </location>
</feature>
<dbReference type="Gene3D" id="2.60.200.40">
    <property type="match status" value="1"/>
</dbReference>
<dbReference type="Pfam" id="PF00130">
    <property type="entry name" value="C1_1"/>
    <property type="match status" value="2"/>
</dbReference>
<dbReference type="PROSITE" id="PS50081">
    <property type="entry name" value="ZF_DAG_PE_2"/>
    <property type="match status" value="2"/>
</dbReference>
<feature type="domain" description="Phorbol-ester/DAG-type" evidence="14">
    <location>
        <begin position="425"/>
        <end position="475"/>
    </location>
</feature>
<comment type="catalytic activity">
    <reaction evidence="1 12">
        <text>a 1,2-diacyl-sn-glycerol + ATP = a 1,2-diacyl-sn-glycero-3-phosphate + ADP + H(+)</text>
        <dbReference type="Rhea" id="RHEA:10272"/>
        <dbReference type="ChEBI" id="CHEBI:15378"/>
        <dbReference type="ChEBI" id="CHEBI:17815"/>
        <dbReference type="ChEBI" id="CHEBI:30616"/>
        <dbReference type="ChEBI" id="CHEBI:58608"/>
        <dbReference type="ChEBI" id="CHEBI:456216"/>
        <dbReference type="EC" id="2.7.1.107"/>
    </reaction>
</comment>
<dbReference type="InterPro" id="IPR001206">
    <property type="entry name" value="Diacylglycerol_kinase_cat_dom"/>
</dbReference>
<feature type="compositionally biased region" description="Polar residues" evidence="13">
    <location>
        <begin position="787"/>
        <end position="807"/>
    </location>
</feature>
<evidence type="ECO:0000256" key="10">
    <source>
        <dbReference type="ARBA" id="ARBA00022837"/>
    </source>
</evidence>
<dbReference type="InterPro" id="IPR047471">
    <property type="entry name" value="C1_DGKbeta-like_rpt1"/>
</dbReference>
<dbReference type="InterPro" id="IPR018247">
    <property type="entry name" value="EF_Hand_1_Ca_BS"/>
</dbReference>
<feature type="region of interest" description="Disordered" evidence="13">
    <location>
        <begin position="252"/>
        <end position="287"/>
    </location>
</feature>
<dbReference type="Gene3D" id="3.30.60.20">
    <property type="match status" value="2"/>
</dbReference>
<dbReference type="GO" id="GO:0005886">
    <property type="term" value="C:plasma membrane"/>
    <property type="evidence" value="ECO:0007669"/>
    <property type="project" value="TreeGrafter"/>
</dbReference>
<evidence type="ECO:0000259" key="16">
    <source>
        <dbReference type="PROSITE" id="PS50222"/>
    </source>
</evidence>
<dbReference type="Gene3D" id="1.10.238.110">
    <property type="entry name" value="Diacylglycerol kinase alpha"/>
    <property type="match status" value="2"/>
</dbReference>
<dbReference type="GO" id="GO:0007200">
    <property type="term" value="P:phospholipase C-activating G protein-coupled receptor signaling pathway"/>
    <property type="evidence" value="ECO:0007669"/>
    <property type="project" value="InterPro"/>
</dbReference>
<dbReference type="InterPro" id="IPR011992">
    <property type="entry name" value="EF-hand-dom_pair"/>
</dbReference>
<evidence type="ECO:0000256" key="3">
    <source>
        <dbReference type="ARBA" id="ARBA00022679"/>
    </source>
</evidence>
<dbReference type="Pfam" id="PF00609">
    <property type="entry name" value="DAGK_acc"/>
    <property type="match status" value="1"/>
</dbReference>
<keyword evidence="10" id="KW-0106">Calcium</keyword>
<keyword evidence="9" id="KW-0862">Zinc</keyword>
<dbReference type="GO" id="GO:0005524">
    <property type="term" value="F:ATP binding"/>
    <property type="evidence" value="ECO:0007669"/>
    <property type="project" value="UniProtKB-KW"/>
</dbReference>
<evidence type="ECO:0000256" key="12">
    <source>
        <dbReference type="RuleBase" id="RU361128"/>
    </source>
</evidence>
<dbReference type="CDD" id="cd20851">
    <property type="entry name" value="C1_DGK_typeI_like_rpt2"/>
    <property type="match status" value="1"/>
</dbReference>
<proteinExistence type="inferred from homology"/>
<feature type="domain" description="DAGKc" evidence="15">
    <location>
        <begin position="589"/>
        <end position="723"/>
    </location>
</feature>
<dbReference type="SMART" id="SM00054">
    <property type="entry name" value="EFh"/>
    <property type="match status" value="2"/>
</dbReference>
<dbReference type="Gene3D" id="1.10.238.10">
    <property type="entry name" value="EF-hand"/>
    <property type="match status" value="1"/>
</dbReference>
<dbReference type="AlphaFoldDB" id="A0A2M4BAA9"/>
<dbReference type="FunFam" id="3.30.60.20:FF:000013">
    <property type="entry name" value="Diacylglycerol kinase"/>
    <property type="match status" value="1"/>
</dbReference>
<dbReference type="PANTHER" id="PTHR11255">
    <property type="entry name" value="DIACYLGLYCEROL KINASE"/>
    <property type="match status" value="1"/>
</dbReference>
<dbReference type="CDD" id="cd00051">
    <property type="entry name" value="EFh"/>
    <property type="match status" value="1"/>
</dbReference>
<evidence type="ECO:0000256" key="7">
    <source>
        <dbReference type="ARBA" id="ARBA00022771"/>
    </source>
</evidence>
<feature type="compositionally biased region" description="Acidic residues" evidence="13">
    <location>
        <begin position="808"/>
        <end position="817"/>
    </location>
</feature>
<dbReference type="PROSITE" id="PS50222">
    <property type="entry name" value="EF_HAND_2"/>
    <property type="match status" value="2"/>
</dbReference>
<dbReference type="Pfam" id="PF14513">
    <property type="entry name" value="DAG_kinase_N"/>
    <property type="match status" value="1"/>
</dbReference>
<dbReference type="FunFam" id="3.30.60.20:FF:000016">
    <property type="entry name" value="Diacylglycerol kinase"/>
    <property type="match status" value="1"/>
</dbReference>
<evidence type="ECO:0000256" key="4">
    <source>
        <dbReference type="ARBA" id="ARBA00022723"/>
    </source>
</evidence>
<organism evidence="17">
    <name type="scientific">Anopheles marajoara</name>
    <dbReference type="NCBI Taxonomy" id="58244"/>
    <lineage>
        <taxon>Eukaryota</taxon>
        <taxon>Metazoa</taxon>
        <taxon>Ecdysozoa</taxon>
        <taxon>Arthropoda</taxon>
        <taxon>Hexapoda</taxon>
        <taxon>Insecta</taxon>
        <taxon>Pterygota</taxon>
        <taxon>Neoptera</taxon>
        <taxon>Endopterygota</taxon>
        <taxon>Diptera</taxon>
        <taxon>Nematocera</taxon>
        <taxon>Culicoidea</taxon>
        <taxon>Culicidae</taxon>
        <taxon>Anophelinae</taxon>
        <taxon>Anopheles</taxon>
    </lineage>
</organism>
<feature type="compositionally biased region" description="Acidic residues" evidence="13">
    <location>
        <begin position="200"/>
        <end position="217"/>
    </location>
</feature>
<dbReference type="PROSITE" id="PS50146">
    <property type="entry name" value="DAGK"/>
    <property type="match status" value="1"/>
</dbReference>
<name>A0A2M4BAA9_9DIPT</name>
<dbReference type="FunFam" id="1.10.238.110:FF:000008">
    <property type="entry name" value="Diacylglycerol kinase"/>
    <property type="match status" value="1"/>
</dbReference>
<protein>
    <recommendedName>
        <fullName evidence="12">Diacylglycerol kinase</fullName>
        <shortName evidence="12">DAG kinase</shortName>
        <ecNumber evidence="12">2.7.1.107</ecNumber>
    </recommendedName>
</protein>
<feature type="domain" description="Phorbol-ester/DAG-type" evidence="14">
    <location>
        <begin position="492"/>
        <end position="541"/>
    </location>
</feature>
<dbReference type="SMART" id="SM00109">
    <property type="entry name" value="C1"/>
    <property type="match status" value="2"/>
</dbReference>
<dbReference type="InterPro" id="IPR016064">
    <property type="entry name" value="NAD/diacylglycerol_kinase_sf"/>
</dbReference>
<dbReference type="InterPro" id="IPR017438">
    <property type="entry name" value="ATP-NAD_kinase_N"/>
</dbReference>
<dbReference type="EC" id="2.7.1.107" evidence="12"/>
<dbReference type="GO" id="GO:0004143">
    <property type="term" value="F:ATP-dependent diacylglycerol kinase activity"/>
    <property type="evidence" value="ECO:0007669"/>
    <property type="project" value="UniProtKB-EC"/>
</dbReference>
<evidence type="ECO:0000256" key="5">
    <source>
        <dbReference type="ARBA" id="ARBA00022737"/>
    </source>
</evidence>
<dbReference type="InterPro" id="IPR000756">
    <property type="entry name" value="Diacylglycerol_kin_accessory"/>
</dbReference>
<dbReference type="PROSITE" id="PS00479">
    <property type="entry name" value="ZF_DAG_PE_1"/>
    <property type="match status" value="2"/>
</dbReference>
<dbReference type="GO" id="GO:0008270">
    <property type="term" value="F:zinc ion binding"/>
    <property type="evidence" value="ECO:0007669"/>
    <property type="project" value="UniProtKB-KW"/>
</dbReference>
<dbReference type="EMBL" id="GGFJ01000826">
    <property type="protein sequence ID" value="MBW49967.1"/>
    <property type="molecule type" value="Transcribed_RNA"/>
</dbReference>
<evidence type="ECO:0000256" key="1">
    <source>
        <dbReference type="ARBA" id="ARBA00001383"/>
    </source>
</evidence>
<evidence type="ECO:0000256" key="13">
    <source>
        <dbReference type="SAM" id="MobiDB-lite"/>
    </source>
</evidence>
<evidence type="ECO:0000256" key="9">
    <source>
        <dbReference type="ARBA" id="ARBA00022833"/>
    </source>
</evidence>
<accession>A0A2M4BAA9</accession>
<keyword evidence="7" id="KW-0863">Zinc-finger</keyword>
<dbReference type="InterPro" id="IPR038199">
    <property type="entry name" value="DGK_typeI_N_sf"/>
</dbReference>
<dbReference type="SUPFAM" id="SSF111331">
    <property type="entry name" value="NAD kinase/diacylglycerol kinase-like"/>
    <property type="match status" value="1"/>
</dbReference>
<evidence type="ECO:0000256" key="6">
    <source>
        <dbReference type="ARBA" id="ARBA00022741"/>
    </source>
</evidence>
<dbReference type="Pfam" id="PF00781">
    <property type="entry name" value="DAGK_cat"/>
    <property type="match status" value="1"/>
</dbReference>
<feature type="compositionally biased region" description="Low complexity" evidence="13">
    <location>
        <begin position="264"/>
        <end position="287"/>
    </location>
</feature>
<keyword evidence="8 12" id="KW-0418">Kinase</keyword>
<dbReference type="SUPFAM" id="SSF47473">
    <property type="entry name" value="EF-hand"/>
    <property type="match status" value="2"/>
</dbReference>
<dbReference type="InterPro" id="IPR002219">
    <property type="entry name" value="PKC_DAG/PE"/>
</dbReference>
<keyword evidence="4" id="KW-0479">Metal-binding</keyword>
<evidence type="ECO:0000256" key="2">
    <source>
        <dbReference type="ARBA" id="ARBA00009280"/>
    </source>
</evidence>
<evidence type="ECO:0000256" key="8">
    <source>
        <dbReference type="ARBA" id="ARBA00022777"/>
    </source>
</evidence>
<sequence length="1235" mass="135330">MASNMHKWEKLSPSEFQQLQDLASYSTKKLQNVLQEFCSPATPSASRFHPDGDIDFEGFRKFLDSFLDCETPEELSKHLFISFLKPAIYQAQQQQHSHGKALSQMAAISSNAACAPVTSHNRGSIPNLNSIVDIPTPQPSQESQRNSFVERIQGLTDKLQSLGHLGHDSNDGGKSKSGNCQPCPKPCRSMSPTAEADAAATDDDGDGDGVGGDDDDDDDVADRRWWWAVLFCFPGSVHPMLTVTPSPMGCAPPILQPPFRRSADSSPSHSHSHSHSQISRNSSRKSNNSVNCRIEDIRLIARKQSFLDPLLLKVPLKDVVCYLSLLEAGRPEDKLEFMFRLYDTDGNGVLDTTETDAIVSQMMSVAEYLGWDVSELRPILQDMMTEIDYDGDGCVSLEEWQRGGLTTIPLLVLLGVDNTLKEDGYHVWRLKHFSKPAYCNMCLNMLVGLGKKGLCCVLCKYTVHERCVQRAPASCIATYVKSKKSKATATFQHHWVEGNCYGRCSKCRKRIKAYNGITGLTCRWCRMMLHNKCATLVKAECTLGEFANLVLPPTAICPAVLDRQKSINFTTNKGKSVPSTIHFQITSDPGWCPLLVFINPKSGGRQGDRILRKFQYLLNPRQVYDLSKGGPLEGLTMFKDVPNFRVICCGGDGTVGWVLEAMDSIELQSQPSIGVIPLGTGNDLARCLRWGGGYEGESIPKILDKINRASVVMMDRWSIEVKNNPVVVAEETPTIPGHKVTLSENVQKVIELSQRIIVEKSVIPTADDDENDDGDDDGQVEGDANKVINSTNATNEQLSPASAVTTNDDADDGDDGEDRNSSRTTNAPHRVIVLASDNNVQPTPAPREPEVFAFPPTTFTNAKAEAAGRRCMLKRQDGGAPVAFQSSTTTATPPPTPISATIEAGKNGIIIGNSNSNGGTAASTPIANGMVVVPEGTGRDTNTNTTVVNGSMDDKARAVAAATHQLTNGTSTDGDTSADVRPTRPTAKDKIIDLPKLIKPQVGSEFTVPYNIVNNYFSVGVDAAICVKFHLEREKNPHKFNSRMKNKLWYFEYATSETFAASCKNLHENLDIMCDGVSLELANGPQLQGIALLNIPYTHGGSNLWGEHLSQKRMRKGPFRKKLKSSDKELSANSFNSVDLSIAIQDIGDRKIEVIGLENCLHMGQVRTGLRASGRRLAQCSEVVITTKKTFPMQIDGEPWMQGPCTIKLTHKNQVPMLMAPRSEKGSGFFSFLKR</sequence>
<dbReference type="InterPro" id="IPR037607">
    <property type="entry name" value="DGK"/>
</dbReference>
<feature type="region of interest" description="Disordered" evidence="13">
    <location>
        <begin position="761"/>
        <end position="853"/>
    </location>
</feature>
<dbReference type="CDD" id="cd20845">
    <property type="entry name" value="C1_DGKbeta_rpt1"/>
    <property type="match status" value="1"/>
</dbReference>
<dbReference type="GO" id="GO:0005509">
    <property type="term" value="F:calcium ion binding"/>
    <property type="evidence" value="ECO:0007669"/>
    <property type="project" value="InterPro"/>
</dbReference>
<dbReference type="PANTHER" id="PTHR11255:SF48">
    <property type="entry name" value="DIACYLGLYCEROL KINASE 1"/>
    <property type="match status" value="1"/>
</dbReference>
<reference evidence="17" key="1">
    <citation type="submission" date="2018-01" db="EMBL/GenBank/DDBJ databases">
        <title>An insight into the sialome of Amazonian anophelines.</title>
        <authorList>
            <person name="Ribeiro J.M."/>
            <person name="Scarpassa V."/>
            <person name="Calvo E."/>
        </authorList>
    </citation>
    <scope>NUCLEOTIDE SEQUENCE</scope>
    <source>
        <tissue evidence="17">Salivary glands</tissue>
    </source>
</reference>
<dbReference type="SUPFAM" id="SSF57889">
    <property type="entry name" value="Cysteine-rich domain"/>
    <property type="match status" value="2"/>
</dbReference>
<keyword evidence="11 12" id="KW-0067">ATP-binding</keyword>
<dbReference type="SMART" id="SM00045">
    <property type="entry name" value="DAGKa"/>
    <property type="match status" value="1"/>
</dbReference>
<dbReference type="InterPro" id="IPR046349">
    <property type="entry name" value="C1-like_sf"/>
</dbReference>
<dbReference type="FunFam" id="1.10.238.10:FF:000017">
    <property type="entry name" value="Diacylglycerol kinase"/>
    <property type="match status" value="1"/>
</dbReference>
<evidence type="ECO:0000259" key="15">
    <source>
        <dbReference type="PROSITE" id="PS50146"/>
    </source>
</evidence>
<dbReference type="FunFam" id="3.40.50.10330:FF:000003">
    <property type="entry name" value="Diacylglycerol kinase"/>
    <property type="match status" value="1"/>
</dbReference>
<keyword evidence="6 12" id="KW-0547">Nucleotide-binding</keyword>
<dbReference type="PROSITE" id="PS00018">
    <property type="entry name" value="EF_HAND_1"/>
    <property type="match status" value="1"/>
</dbReference>
<dbReference type="InterPro" id="IPR029477">
    <property type="entry name" value="DAG_kinase_typeI_N"/>
</dbReference>
<feature type="compositionally biased region" description="Acidic residues" evidence="13">
    <location>
        <begin position="766"/>
        <end position="780"/>
    </location>
</feature>
<evidence type="ECO:0000256" key="11">
    <source>
        <dbReference type="ARBA" id="ARBA00022840"/>
    </source>
</evidence>
<evidence type="ECO:0000313" key="17">
    <source>
        <dbReference type="EMBL" id="MBW49967.1"/>
    </source>
</evidence>
<dbReference type="Pfam" id="PF13499">
    <property type="entry name" value="EF-hand_7"/>
    <property type="match status" value="1"/>
</dbReference>
<feature type="region of interest" description="Disordered" evidence="13">
    <location>
        <begin position="161"/>
        <end position="217"/>
    </location>
</feature>